<keyword evidence="4" id="KW-1185">Reference proteome</keyword>
<evidence type="ECO:0000313" key="3">
    <source>
        <dbReference type="EMBL" id="CAG8621971.1"/>
    </source>
</evidence>
<evidence type="ECO:0000313" key="4">
    <source>
        <dbReference type="Proteomes" id="UP000789739"/>
    </source>
</evidence>
<dbReference type="OrthoDB" id="10513194at2759"/>
<protein>
    <submittedName>
        <fullName evidence="3">6065_t:CDS:1</fullName>
    </submittedName>
</protein>
<evidence type="ECO:0000256" key="2">
    <source>
        <dbReference type="SAM" id="MobiDB-lite"/>
    </source>
</evidence>
<comment type="caution">
    <text evidence="3">The sequence shown here is derived from an EMBL/GenBank/DDBJ whole genome shotgun (WGS) entry which is preliminary data.</text>
</comment>
<reference evidence="3" key="1">
    <citation type="submission" date="2021-06" db="EMBL/GenBank/DDBJ databases">
        <authorList>
            <person name="Kallberg Y."/>
            <person name="Tangrot J."/>
            <person name="Rosling A."/>
        </authorList>
    </citation>
    <scope>NUCLEOTIDE SEQUENCE</scope>
    <source>
        <strain evidence="3">BR232B</strain>
    </source>
</reference>
<dbReference type="Proteomes" id="UP000789739">
    <property type="component" value="Unassembled WGS sequence"/>
</dbReference>
<feature type="region of interest" description="Disordered" evidence="2">
    <location>
        <begin position="122"/>
        <end position="187"/>
    </location>
</feature>
<feature type="coiled-coil region" evidence="1">
    <location>
        <begin position="59"/>
        <end position="97"/>
    </location>
</feature>
<evidence type="ECO:0000256" key="1">
    <source>
        <dbReference type="SAM" id="Coils"/>
    </source>
</evidence>
<accession>A0A9N9D020</accession>
<dbReference type="EMBL" id="CAJVPI010001651">
    <property type="protein sequence ID" value="CAG8621971.1"/>
    <property type="molecule type" value="Genomic_DNA"/>
</dbReference>
<keyword evidence="1" id="KW-0175">Coiled coil</keyword>
<sequence length="187" mass="21074">MSISLNPPPNTWSYTDFLLANRNAIVNSSPYTDDWRGLENAEVKAENTKLKQAIHVDANAELKTRFEELEKKNKTDTSNLIAENAELRDRVTKLEQKQTQSDSVYVLEDSILHEASSDISSNIHTYSSEPKSSENKEIVSDTSISPEQNHERPGGESPNHNIYVSEEPDEIEPTKSQCIEQGLTKEL</sequence>
<dbReference type="AlphaFoldDB" id="A0A9N9D020"/>
<organism evidence="3 4">
    <name type="scientific">Paraglomus brasilianum</name>
    <dbReference type="NCBI Taxonomy" id="144538"/>
    <lineage>
        <taxon>Eukaryota</taxon>
        <taxon>Fungi</taxon>
        <taxon>Fungi incertae sedis</taxon>
        <taxon>Mucoromycota</taxon>
        <taxon>Glomeromycotina</taxon>
        <taxon>Glomeromycetes</taxon>
        <taxon>Paraglomerales</taxon>
        <taxon>Paraglomeraceae</taxon>
        <taxon>Paraglomus</taxon>
    </lineage>
</organism>
<gene>
    <name evidence="3" type="ORF">PBRASI_LOCUS8762</name>
</gene>
<proteinExistence type="predicted"/>
<name>A0A9N9D020_9GLOM</name>